<proteinExistence type="inferred from homology"/>
<gene>
    <name evidence="10" type="ORF">CspeluHIS016_0203510</name>
</gene>
<comment type="cofactor">
    <cofactor evidence="1 8">
        <name>heme</name>
        <dbReference type="ChEBI" id="CHEBI:30413"/>
    </cofactor>
</comment>
<keyword evidence="5" id="KW-0560">Oxidoreductase</keyword>
<evidence type="ECO:0000313" key="11">
    <source>
        <dbReference type="Proteomes" id="UP001222932"/>
    </source>
</evidence>
<dbReference type="InterPro" id="IPR001128">
    <property type="entry name" value="Cyt_P450"/>
</dbReference>
<keyword evidence="6 8" id="KW-0408">Iron</keyword>
<dbReference type="SUPFAM" id="SSF48264">
    <property type="entry name" value="Cytochrome P450"/>
    <property type="match status" value="1"/>
</dbReference>
<feature type="transmembrane region" description="Helical" evidence="9">
    <location>
        <begin position="24"/>
        <end position="45"/>
    </location>
</feature>
<accession>A0AAD3Y9S7</accession>
<dbReference type="PANTHER" id="PTHR24305">
    <property type="entry name" value="CYTOCHROME P450"/>
    <property type="match status" value="1"/>
</dbReference>
<keyword evidence="4 8" id="KW-0349">Heme</keyword>
<dbReference type="PRINTS" id="PR00463">
    <property type="entry name" value="EP450I"/>
</dbReference>
<dbReference type="PANTHER" id="PTHR24305:SF166">
    <property type="entry name" value="CYTOCHROME P450 12A4, MITOCHONDRIAL-RELATED"/>
    <property type="match status" value="1"/>
</dbReference>
<keyword evidence="9" id="KW-0812">Transmembrane</keyword>
<evidence type="ECO:0000256" key="9">
    <source>
        <dbReference type="SAM" id="Phobius"/>
    </source>
</evidence>
<evidence type="ECO:0000256" key="8">
    <source>
        <dbReference type="PIRSR" id="PIRSR602401-1"/>
    </source>
</evidence>
<dbReference type="PRINTS" id="PR00385">
    <property type="entry name" value="P450"/>
</dbReference>
<name>A0AAD3Y9S7_9TREE</name>
<reference evidence="10" key="2">
    <citation type="submission" date="2023-06" db="EMBL/GenBank/DDBJ databases">
        <authorList>
            <person name="Kobayashi Y."/>
            <person name="Kayamori A."/>
            <person name="Aoki K."/>
            <person name="Shiwa Y."/>
            <person name="Fujita N."/>
            <person name="Sugita T."/>
            <person name="Iwasaki W."/>
            <person name="Tanaka N."/>
            <person name="Takashima M."/>
        </authorList>
    </citation>
    <scope>NUCLEOTIDE SEQUENCE</scope>
    <source>
        <strain evidence="10">HIS016</strain>
    </source>
</reference>
<dbReference type="InterPro" id="IPR002401">
    <property type="entry name" value="Cyt_P450_E_grp-I"/>
</dbReference>
<feature type="binding site" description="axial binding residue" evidence="8">
    <location>
        <position position="493"/>
    </location>
    <ligand>
        <name>heme</name>
        <dbReference type="ChEBI" id="CHEBI:30413"/>
    </ligand>
    <ligandPart>
        <name>Fe</name>
        <dbReference type="ChEBI" id="CHEBI:18248"/>
    </ligandPart>
</feature>
<reference evidence="10" key="1">
    <citation type="journal article" date="2023" name="BMC Genomics">
        <title>Chromosome-level genome assemblies of Cutaneotrichosporon spp. (Trichosporonales, Basidiomycota) reveal imbalanced evolution between nucleotide sequences and chromosome synteny.</title>
        <authorList>
            <person name="Kobayashi Y."/>
            <person name="Kayamori A."/>
            <person name="Aoki K."/>
            <person name="Shiwa Y."/>
            <person name="Matsutani M."/>
            <person name="Fujita N."/>
            <person name="Sugita T."/>
            <person name="Iwasaki W."/>
            <person name="Tanaka N."/>
            <person name="Takashima M."/>
        </authorList>
    </citation>
    <scope>NUCLEOTIDE SEQUENCE</scope>
    <source>
        <strain evidence="10">HIS016</strain>
    </source>
</reference>
<dbReference type="InterPro" id="IPR050121">
    <property type="entry name" value="Cytochrome_P450_monoxygenase"/>
</dbReference>
<evidence type="ECO:0000256" key="6">
    <source>
        <dbReference type="ARBA" id="ARBA00023004"/>
    </source>
</evidence>
<comment type="similarity">
    <text evidence="3">Belongs to the cytochrome P450 family.</text>
</comment>
<dbReference type="InterPro" id="IPR036396">
    <property type="entry name" value="Cyt_P450_sf"/>
</dbReference>
<evidence type="ECO:0000256" key="3">
    <source>
        <dbReference type="ARBA" id="ARBA00010617"/>
    </source>
</evidence>
<comment type="caution">
    <text evidence="10">The sequence shown here is derived from an EMBL/GenBank/DDBJ whole genome shotgun (WGS) entry which is preliminary data.</text>
</comment>
<comment type="pathway">
    <text evidence="2">Secondary metabolite biosynthesis.</text>
</comment>
<evidence type="ECO:0000256" key="2">
    <source>
        <dbReference type="ARBA" id="ARBA00005179"/>
    </source>
</evidence>
<evidence type="ECO:0000256" key="4">
    <source>
        <dbReference type="ARBA" id="ARBA00022617"/>
    </source>
</evidence>
<keyword evidence="9" id="KW-1133">Transmembrane helix</keyword>
<keyword evidence="8" id="KW-0479">Metal-binding</keyword>
<dbReference type="GO" id="GO:0020037">
    <property type="term" value="F:heme binding"/>
    <property type="evidence" value="ECO:0007669"/>
    <property type="project" value="InterPro"/>
</dbReference>
<evidence type="ECO:0000313" key="10">
    <source>
        <dbReference type="EMBL" id="GMK55295.1"/>
    </source>
</evidence>
<evidence type="ECO:0000256" key="7">
    <source>
        <dbReference type="ARBA" id="ARBA00023033"/>
    </source>
</evidence>
<dbReference type="Proteomes" id="UP001222932">
    <property type="component" value="Unassembled WGS sequence"/>
</dbReference>
<protein>
    <recommendedName>
        <fullName evidence="12">Cytochrome P450</fullName>
    </recommendedName>
</protein>
<dbReference type="AlphaFoldDB" id="A0AAD3Y9S7"/>
<keyword evidence="7" id="KW-0503">Monooxygenase</keyword>
<dbReference type="GO" id="GO:0004497">
    <property type="term" value="F:monooxygenase activity"/>
    <property type="evidence" value="ECO:0007669"/>
    <property type="project" value="UniProtKB-KW"/>
</dbReference>
<evidence type="ECO:0000256" key="5">
    <source>
        <dbReference type="ARBA" id="ARBA00023002"/>
    </source>
</evidence>
<dbReference type="GO" id="GO:0016705">
    <property type="term" value="F:oxidoreductase activity, acting on paired donors, with incorporation or reduction of molecular oxygen"/>
    <property type="evidence" value="ECO:0007669"/>
    <property type="project" value="InterPro"/>
</dbReference>
<keyword evidence="9" id="KW-0472">Membrane</keyword>
<dbReference type="GO" id="GO:0005506">
    <property type="term" value="F:iron ion binding"/>
    <property type="evidence" value="ECO:0007669"/>
    <property type="project" value="InterPro"/>
</dbReference>
<sequence>MSPSRIQLDFERAQPALQALQAHWPALLGLAAACVLLRLLVPMFFRDAFGRWRNVPGPKASHWFWGNQAEILATSPMECHQRWLDAHGPVVRAHNVLGGARLVVSDPAAVNYILLHPDAFIKPAGPNRILTDALDKGLVTVEGRAHRRQRRVLNPAFGWVQIQALAPMIMDKAIEMRDKVARLVEEDSGSGRVGRRMDVLHHMSEMALDIIGDAGFGYDFNAIGDGNSPLRNAYTSAIQAAFTFDPWVMLTIMDARWGAVPTKRKRNMIKARSQAQVIGRQIVADKKRQVIDYHNGLDKASLGKDVLSLMLRANLDPSLRPEHRLGDDEVVAQIATILFAGHETTSTALMWCMYHLSLQPDIQQRLRDELLTVSDDRPAFETLMALPYLDRVVHEALRLESPVPSVGRVATQDVIVPLTTPIIGKNGQPISTLAVKKGDVLEIPLTYMNTLAAVWGPDARTFNPDRRDAGYPTKGMPGVWGGIMSFIGGPRNCIGHRLTVLEMKAVLFVLLRSFVFEQLPNPPELKRTYMVIQRAMVVGEEEHGPQMPLLVRPYVEA</sequence>
<organism evidence="10 11">
    <name type="scientific">Cutaneotrichosporon spelunceum</name>
    <dbReference type="NCBI Taxonomy" id="1672016"/>
    <lineage>
        <taxon>Eukaryota</taxon>
        <taxon>Fungi</taxon>
        <taxon>Dikarya</taxon>
        <taxon>Basidiomycota</taxon>
        <taxon>Agaricomycotina</taxon>
        <taxon>Tremellomycetes</taxon>
        <taxon>Trichosporonales</taxon>
        <taxon>Trichosporonaceae</taxon>
        <taxon>Cutaneotrichosporon</taxon>
    </lineage>
</organism>
<dbReference type="PROSITE" id="PS51257">
    <property type="entry name" value="PROKAR_LIPOPROTEIN"/>
    <property type="match status" value="1"/>
</dbReference>
<dbReference type="Pfam" id="PF00067">
    <property type="entry name" value="p450"/>
    <property type="match status" value="1"/>
</dbReference>
<evidence type="ECO:0008006" key="12">
    <source>
        <dbReference type="Google" id="ProtNLM"/>
    </source>
</evidence>
<keyword evidence="11" id="KW-1185">Reference proteome</keyword>
<dbReference type="Gene3D" id="1.10.630.10">
    <property type="entry name" value="Cytochrome P450"/>
    <property type="match status" value="1"/>
</dbReference>
<evidence type="ECO:0000256" key="1">
    <source>
        <dbReference type="ARBA" id="ARBA00001971"/>
    </source>
</evidence>
<dbReference type="EMBL" id="BTCM01000002">
    <property type="protein sequence ID" value="GMK55295.1"/>
    <property type="molecule type" value="Genomic_DNA"/>
</dbReference>